<dbReference type="Gene3D" id="2.60.40.10">
    <property type="entry name" value="Immunoglobulins"/>
    <property type="match status" value="1"/>
</dbReference>
<evidence type="ECO:0000259" key="1">
    <source>
        <dbReference type="PROSITE" id="PS50835"/>
    </source>
</evidence>
<comment type="caution">
    <text evidence="2">The sequence shown here is derived from an EMBL/GenBank/DDBJ whole genome shotgun (WGS) entry which is preliminary data.</text>
</comment>
<dbReference type="Proteomes" id="UP001529510">
    <property type="component" value="Unassembled WGS sequence"/>
</dbReference>
<dbReference type="EMBL" id="JAMKFB020000003">
    <property type="protein sequence ID" value="KAL0197085.1"/>
    <property type="molecule type" value="Genomic_DNA"/>
</dbReference>
<organism evidence="2 3">
    <name type="scientific">Cirrhinus mrigala</name>
    <name type="common">Mrigala</name>
    <dbReference type="NCBI Taxonomy" id="683832"/>
    <lineage>
        <taxon>Eukaryota</taxon>
        <taxon>Metazoa</taxon>
        <taxon>Chordata</taxon>
        <taxon>Craniata</taxon>
        <taxon>Vertebrata</taxon>
        <taxon>Euteleostomi</taxon>
        <taxon>Actinopterygii</taxon>
        <taxon>Neopterygii</taxon>
        <taxon>Teleostei</taxon>
        <taxon>Ostariophysi</taxon>
        <taxon>Cypriniformes</taxon>
        <taxon>Cyprinidae</taxon>
        <taxon>Labeoninae</taxon>
        <taxon>Labeonini</taxon>
        <taxon>Cirrhinus</taxon>
    </lineage>
</organism>
<reference evidence="2 3" key="1">
    <citation type="submission" date="2024-05" db="EMBL/GenBank/DDBJ databases">
        <title>Genome sequencing and assembly of Indian major carp, Cirrhinus mrigala (Hamilton, 1822).</title>
        <authorList>
            <person name="Mohindra V."/>
            <person name="Chowdhury L.M."/>
            <person name="Lal K."/>
            <person name="Jena J.K."/>
        </authorList>
    </citation>
    <scope>NUCLEOTIDE SEQUENCE [LARGE SCALE GENOMIC DNA]</scope>
    <source>
        <strain evidence="2">CM1030</strain>
        <tissue evidence="2">Blood</tissue>
    </source>
</reference>
<dbReference type="Pfam" id="PF07679">
    <property type="entry name" value="I-set"/>
    <property type="match status" value="1"/>
</dbReference>
<evidence type="ECO:0000313" key="2">
    <source>
        <dbReference type="EMBL" id="KAL0197085.1"/>
    </source>
</evidence>
<dbReference type="InterPro" id="IPR036179">
    <property type="entry name" value="Ig-like_dom_sf"/>
</dbReference>
<feature type="domain" description="Ig-like" evidence="1">
    <location>
        <begin position="2"/>
        <end position="56"/>
    </location>
</feature>
<gene>
    <name evidence="2" type="ORF">M9458_005625</name>
</gene>
<dbReference type="SUPFAM" id="SSF48726">
    <property type="entry name" value="Immunoglobulin"/>
    <property type="match status" value="1"/>
</dbReference>
<feature type="non-terminal residue" evidence="2">
    <location>
        <position position="1"/>
    </location>
</feature>
<protein>
    <recommendedName>
        <fullName evidence="1">Ig-like domain-containing protein</fullName>
    </recommendedName>
</protein>
<dbReference type="InterPro" id="IPR013783">
    <property type="entry name" value="Ig-like_fold"/>
</dbReference>
<accession>A0ABD0REX5</accession>
<dbReference type="InterPro" id="IPR013098">
    <property type="entry name" value="Ig_I-set"/>
</dbReference>
<keyword evidence="3" id="KW-1185">Reference proteome</keyword>
<proteinExistence type="predicted"/>
<name>A0ABD0REX5_CIRMR</name>
<dbReference type="InterPro" id="IPR007110">
    <property type="entry name" value="Ig-like_dom"/>
</dbReference>
<dbReference type="AlphaFoldDB" id="A0ABD0REX5"/>
<evidence type="ECO:0000313" key="3">
    <source>
        <dbReference type="Proteomes" id="UP001529510"/>
    </source>
</evidence>
<sequence>KPIIDMTKLPSTVPVFRGYSEELICEAEGNPKPIISWSVNVDGDKLTVSESTPEDV</sequence>
<feature type="non-terminal residue" evidence="2">
    <location>
        <position position="56"/>
    </location>
</feature>
<dbReference type="PROSITE" id="PS50835">
    <property type="entry name" value="IG_LIKE"/>
    <property type="match status" value="1"/>
</dbReference>